<sequence>MDTKTLLSTLSPQLLGLVEASLGSKVPSSTTFKQSTHSEPKAVRGAMDSEPYDQSVRLNPTDLFTLRHPDSPGFVIKENFLGYQNAVAVRDALMELTKNEKFCEAKVGTGENSRNDQALRGDKIHWIQTPSDLKTPTESVSPAILQLRRQVEALVYGFKIVSPELDLRNVVSTQFSVFPGDGARFVKHVDTYRNTQNDERKAMSKDSLVRLVTCVYYLNDHWLPEDGGYLRFHLKTSPLLSACHWDVPPKLDTLVLFRSLDVEHEVLPTYRERKAVTIWYYGKPLKASSGPTSSECLSIPRPLPSMNGKKFTYEKQPSIFVAIPSYRDSECKHTIENLFARATFPERIYAGICLQTDDTDETFAYLQSKYSNNKLRIHWMDYRSAAGPCVARSYAQKLWQGEEFYLQIDSHMRFRPGWDCFLINELEKCSLSKPILTTYPLGYTLPNEVSTECRPTLLCASSFDSHGMLRQSSKTLTRVLTKPLSSLFWAAGFAFSSAQVIAEVPYDESLRFLFFGEESSMAARLWTSGWNFFAPSESVVYHLWNRAYRPVFQELECDETKRSRALSLQHVKQLLQIDVTSESHEKSPCVGTYGLGSERSFKSYQKHIGIDFFARKIEWRAEWGNLDPIQFDLKSDTESDVATRQTRTTNELICPFAMVSDKIPPFSLDKPRHDTTTYVGRWRKFAELVSPKWLFLSSEQIRHATQTLDDFRSGKLDRGQHSDAELWKFRQGITC</sequence>
<dbReference type="RefSeq" id="XP_024576091.1">
    <property type="nucleotide sequence ID" value="XM_024725300.1"/>
</dbReference>
<feature type="compositionally biased region" description="Polar residues" evidence="16">
    <location>
        <begin position="26"/>
        <end position="35"/>
    </location>
</feature>
<dbReference type="Pfam" id="PF13640">
    <property type="entry name" value="2OG-FeII_Oxy_3"/>
    <property type="match status" value="1"/>
</dbReference>
<dbReference type="PANTHER" id="PTHR34496:SF9">
    <property type="entry name" value="[SKP1-PROTEIN]-HYDROXYPROLINE N-ACETYLGLUCOSAMINYLTRANSFERASE"/>
    <property type="match status" value="1"/>
</dbReference>
<dbReference type="InterPro" id="IPR021067">
    <property type="entry name" value="Glycosyltransferase"/>
</dbReference>
<evidence type="ECO:0000256" key="9">
    <source>
        <dbReference type="ARBA" id="ARBA00022970"/>
    </source>
</evidence>
<keyword evidence="18" id="KW-0808">Transferase</keyword>
<dbReference type="GO" id="GO:0031966">
    <property type="term" value="C:mitochondrial membrane"/>
    <property type="evidence" value="ECO:0007669"/>
    <property type="project" value="UniProtKB-SubCell"/>
</dbReference>
<keyword evidence="5" id="KW-0813">Transport</keyword>
<keyword evidence="13" id="KW-0496">Mitochondrion</keyword>
<dbReference type="GeneID" id="36405014"/>
<evidence type="ECO:0000256" key="15">
    <source>
        <dbReference type="ARBA" id="ARBA00047930"/>
    </source>
</evidence>
<dbReference type="InterPro" id="IPR005123">
    <property type="entry name" value="Oxoglu/Fe-dep_dioxygenase_dom"/>
</dbReference>
<keyword evidence="12" id="KW-0408">Iron</keyword>
<evidence type="ECO:0000256" key="13">
    <source>
        <dbReference type="ARBA" id="ARBA00023128"/>
    </source>
</evidence>
<evidence type="ECO:0000256" key="4">
    <source>
        <dbReference type="ARBA" id="ARBA00012264"/>
    </source>
</evidence>
<keyword evidence="7" id="KW-0479">Metal-binding</keyword>
<dbReference type="SUPFAM" id="SSF53448">
    <property type="entry name" value="Nucleotide-diphospho-sugar transferases"/>
    <property type="match status" value="1"/>
</dbReference>
<evidence type="ECO:0000256" key="3">
    <source>
        <dbReference type="ARBA" id="ARBA00005974"/>
    </source>
</evidence>
<evidence type="ECO:0000256" key="16">
    <source>
        <dbReference type="SAM" id="MobiDB-lite"/>
    </source>
</evidence>
<keyword evidence="11" id="KW-0560">Oxidoreductase</keyword>
<dbReference type="EC" id="1.14.11.4" evidence="4"/>
<evidence type="ECO:0000256" key="8">
    <source>
        <dbReference type="ARBA" id="ARBA00022964"/>
    </source>
</evidence>
<reference evidence="19" key="1">
    <citation type="submission" date="2014-09" db="EMBL/GenBank/DDBJ databases">
        <authorList>
            <person name="Sharma Rahul"/>
            <person name="Thines Marco"/>
        </authorList>
    </citation>
    <scope>NUCLEOTIDE SEQUENCE [LARGE SCALE GENOMIC DNA]</scope>
</reference>
<comment type="subcellular location">
    <subcellularLocation>
        <location evidence="2">Mitochondrion membrane</location>
        <topology evidence="2">Multi-pass membrane protein</topology>
    </subcellularLocation>
</comment>
<dbReference type="Pfam" id="PF03820">
    <property type="entry name" value="SFXNs"/>
    <property type="match status" value="1"/>
</dbReference>
<comment type="similarity">
    <text evidence="3">Belongs to the sideroflexin family.</text>
</comment>
<evidence type="ECO:0000256" key="12">
    <source>
        <dbReference type="ARBA" id="ARBA00023004"/>
    </source>
</evidence>
<dbReference type="GO" id="GO:0031418">
    <property type="term" value="F:L-ascorbic acid binding"/>
    <property type="evidence" value="ECO:0007669"/>
    <property type="project" value="InterPro"/>
</dbReference>
<evidence type="ECO:0000256" key="10">
    <source>
        <dbReference type="ARBA" id="ARBA00022989"/>
    </source>
</evidence>
<evidence type="ECO:0000259" key="17">
    <source>
        <dbReference type="PROSITE" id="PS51471"/>
    </source>
</evidence>
<evidence type="ECO:0000256" key="11">
    <source>
        <dbReference type="ARBA" id="ARBA00023002"/>
    </source>
</evidence>
<dbReference type="PANTHER" id="PTHR34496">
    <property type="entry name" value="GLCNAC TRANSFERASE-RELATED"/>
    <property type="match status" value="1"/>
</dbReference>
<dbReference type="InterPro" id="IPR006620">
    <property type="entry name" value="Pro_4_hyd_alph"/>
</dbReference>
<keyword evidence="9" id="KW-0029">Amino-acid transport</keyword>
<accession>A0A0P1AGX0</accession>
<comment type="cofactor">
    <cofactor evidence="1">
        <name>L-ascorbate</name>
        <dbReference type="ChEBI" id="CHEBI:38290"/>
    </cofactor>
</comment>
<proteinExistence type="inferred from homology"/>
<keyword evidence="8" id="KW-0223">Dioxygenase</keyword>
<keyword evidence="6" id="KW-0812">Transmembrane</keyword>
<dbReference type="Proteomes" id="UP000054928">
    <property type="component" value="Unassembled WGS sequence"/>
</dbReference>
<keyword evidence="10" id="KW-1133">Transmembrane helix</keyword>
<dbReference type="EMBL" id="CCYD01000442">
    <property type="protein sequence ID" value="CEG39722.1"/>
    <property type="molecule type" value="Genomic_DNA"/>
</dbReference>
<dbReference type="InterPro" id="IPR004686">
    <property type="entry name" value="Mtc"/>
</dbReference>
<dbReference type="Pfam" id="PF11397">
    <property type="entry name" value="GlcNAc"/>
    <property type="match status" value="2"/>
</dbReference>
<evidence type="ECO:0000256" key="14">
    <source>
        <dbReference type="ARBA" id="ARBA00023136"/>
    </source>
</evidence>
<organism evidence="18 19">
    <name type="scientific">Plasmopara halstedii</name>
    <name type="common">Downy mildew of sunflower</name>
    <dbReference type="NCBI Taxonomy" id="4781"/>
    <lineage>
        <taxon>Eukaryota</taxon>
        <taxon>Sar</taxon>
        <taxon>Stramenopiles</taxon>
        <taxon>Oomycota</taxon>
        <taxon>Peronosporomycetes</taxon>
        <taxon>Peronosporales</taxon>
        <taxon>Peronosporaceae</taxon>
        <taxon>Plasmopara</taxon>
    </lineage>
</organism>
<evidence type="ECO:0000313" key="19">
    <source>
        <dbReference type="Proteomes" id="UP000054928"/>
    </source>
</evidence>
<dbReference type="GO" id="GO:0008475">
    <property type="term" value="F:procollagen-lysine 5-dioxygenase activity"/>
    <property type="evidence" value="ECO:0007669"/>
    <property type="project" value="UniProtKB-EC"/>
</dbReference>
<dbReference type="OrthoDB" id="76265at2759"/>
<dbReference type="Gene3D" id="2.60.120.620">
    <property type="entry name" value="q2cbj1_9rhob like domain"/>
    <property type="match status" value="1"/>
</dbReference>
<dbReference type="Gene3D" id="3.90.550.10">
    <property type="entry name" value="Spore Coat Polysaccharide Biosynthesis Protein SpsA, Chain A"/>
    <property type="match status" value="1"/>
</dbReference>
<evidence type="ECO:0000256" key="2">
    <source>
        <dbReference type="ARBA" id="ARBA00004225"/>
    </source>
</evidence>
<protein>
    <recommendedName>
        <fullName evidence="4">procollagen-lysine 5-dioxygenase</fullName>
        <ecNumber evidence="4">1.14.11.4</ecNumber>
    </recommendedName>
</protein>
<dbReference type="GO" id="GO:0015075">
    <property type="term" value="F:monoatomic ion transmembrane transporter activity"/>
    <property type="evidence" value="ECO:0007669"/>
    <property type="project" value="InterPro"/>
</dbReference>
<keyword evidence="14" id="KW-0472">Membrane</keyword>
<evidence type="ECO:0000313" key="18">
    <source>
        <dbReference type="EMBL" id="CEG39722.1"/>
    </source>
</evidence>
<keyword evidence="19" id="KW-1185">Reference proteome</keyword>
<dbReference type="GO" id="GO:0005506">
    <property type="term" value="F:iron ion binding"/>
    <property type="evidence" value="ECO:0007669"/>
    <property type="project" value="InterPro"/>
</dbReference>
<evidence type="ECO:0000256" key="6">
    <source>
        <dbReference type="ARBA" id="ARBA00022692"/>
    </source>
</evidence>
<dbReference type="GO" id="GO:0016740">
    <property type="term" value="F:transferase activity"/>
    <property type="evidence" value="ECO:0007669"/>
    <property type="project" value="UniProtKB-KW"/>
</dbReference>
<evidence type="ECO:0000256" key="1">
    <source>
        <dbReference type="ARBA" id="ARBA00001961"/>
    </source>
</evidence>
<dbReference type="STRING" id="4781.A0A0P1AGX0"/>
<feature type="domain" description="Fe2OG dioxygenase" evidence="17">
    <location>
        <begin position="169"/>
        <end position="282"/>
    </location>
</feature>
<feature type="region of interest" description="Disordered" evidence="16">
    <location>
        <begin position="26"/>
        <end position="52"/>
    </location>
</feature>
<dbReference type="InterPro" id="IPR029044">
    <property type="entry name" value="Nucleotide-diphossugar_trans"/>
</dbReference>
<dbReference type="SMART" id="SM00702">
    <property type="entry name" value="P4Hc"/>
    <property type="match status" value="1"/>
</dbReference>
<dbReference type="PROSITE" id="PS51471">
    <property type="entry name" value="FE2OG_OXY"/>
    <property type="match status" value="1"/>
</dbReference>
<dbReference type="InterPro" id="IPR044862">
    <property type="entry name" value="Pro_4_hyd_alph_FE2OG_OXY"/>
</dbReference>
<dbReference type="AlphaFoldDB" id="A0A0P1AGX0"/>
<comment type="catalytic activity">
    <reaction evidence="15">
        <text>L-lysyl-[collagen] + 2-oxoglutarate + O2 = (5R)-5-hydroxy-L-lysyl-[collagen] + succinate + CO2</text>
        <dbReference type="Rhea" id="RHEA:16569"/>
        <dbReference type="Rhea" id="RHEA-COMP:12751"/>
        <dbReference type="Rhea" id="RHEA-COMP:12752"/>
        <dbReference type="ChEBI" id="CHEBI:15379"/>
        <dbReference type="ChEBI" id="CHEBI:16526"/>
        <dbReference type="ChEBI" id="CHEBI:16810"/>
        <dbReference type="ChEBI" id="CHEBI:29969"/>
        <dbReference type="ChEBI" id="CHEBI:30031"/>
        <dbReference type="ChEBI" id="CHEBI:133442"/>
        <dbReference type="EC" id="1.14.11.4"/>
    </reaction>
</comment>
<dbReference type="GO" id="GO:0006865">
    <property type="term" value="P:amino acid transport"/>
    <property type="evidence" value="ECO:0007669"/>
    <property type="project" value="UniProtKB-KW"/>
</dbReference>
<evidence type="ECO:0000256" key="7">
    <source>
        <dbReference type="ARBA" id="ARBA00022723"/>
    </source>
</evidence>
<dbReference type="OMA" id="PNEVIPC"/>
<evidence type="ECO:0000256" key="5">
    <source>
        <dbReference type="ARBA" id="ARBA00022448"/>
    </source>
</evidence>
<name>A0A0P1AGX0_PLAHL</name>